<dbReference type="InterPro" id="IPR009091">
    <property type="entry name" value="RCC1/BLIP-II"/>
</dbReference>
<gene>
    <name evidence="15" type="ORF">LUZ63_019462</name>
</gene>
<evidence type="ECO:0000256" key="14">
    <source>
        <dbReference type="SAM" id="SignalP"/>
    </source>
</evidence>
<dbReference type="EC" id="2.7.11.1" evidence="2"/>
<protein>
    <recommendedName>
        <fullName evidence="2">non-specific serine/threonine protein kinase</fullName>
        <ecNumber evidence="2">2.7.11.1</ecNumber>
    </recommendedName>
</protein>
<evidence type="ECO:0000256" key="8">
    <source>
        <dbReference type="ARBA" id="ARBA00023170"/>
    </source>
</evidence>
<dbReference type="PANTHER" id="PTHR47460:SF1">
    <property type="entry name" value="SERINE_THREONINE-PROTEIN KINASE-LIKE PROTEIN ACR4"/>
    <property type="match status" value="1"/>
</dbReference>
<comment type="catalytic activity">
    <reaction evidence="11">
        <text>L-seryl-[protein] + ATP = O-phospho-L-seryl-[protein] + ADP + H(+)</text>
        <dbReference type="Rhea" id="RHEA:17989"/>
        <dbReference type="Rhea" id="RHEA-COMP:9863"/>
        <dbReference type="Rhea" id="RHEA-COMP:11604"/>
        <dbReference type="ChEBI" id="CHEBI:15378"/>
        <dbReference type="ChEBI" id="CHEBI:29999"/>
        <dbReference type="ChEBI" id="CHEBI:30616"/>
        <dbReference type="ChEBI" id="CHEBI:83421"/>
        <dbReference type="ChEBI" id="CHEBI:456216"/>
        <dbReference type="EC" id="2.7.11.1"/>
    </reaction>
</comment>
<keyword evidence="16" id="KW-1185">Reference proteome</keyword>
<evidence type="ECO:0000256" key="2">
    <source>
        <dbReference type="ARBA" id="ARBA00012513"/>
    </source>
</evidence>
<evidence type="ECO:0000256" key="10">
    <source>
        <dbReference type="ARBA" id="ARBA00047899"/>
    </source>
</evidence>
<comment type="catalytic activity">
    <reaction evidence="10">
        <text>L-threonyl-[protein] + ATP = O-phospho-L-threonyl-[protein] + ADP + H(+)</text>
        <dbReference type="Rhea" id="RHEA:46608"/>
        <dbReference type="Rhea" id="RHEA-COMP:11060"/>
        <dbReference type="Rhea" id="RHEA-COMP:11605"/>
        <dbReference type="ChEBI" id="CHEBI:15378"/>
        <dbReference type="ChEBI" id="CHEBI:30013"/>
        <dbReference type="ChEBI" id="CHEBI:30616"/>
        <dbReference type="ChEBI" id="CHEBI:61977"/>
        <dbReference type="ChEBI" id="CHEBI:456216"/>
        <dbReference type="EC" id="2.7.11.1"/>
    </reaction>
</comment>
<evidence type="ECO:0000256" key="3">
    <source>
        <dbReference type="ARBA" id="ARBA00022692"/>
    </source>
</evidence>
<dbReference type="GO" id="GO:0016020">
    <property type="term" value="C:membrane"/>
    <property type="evidence" value="ECO:0007669"/>
    <property type="project" value="UniProtKB-SubCell"/>
</dbReference>
<comment type="caution">
    <text evidence="15">The sequence shown here is derived from an EMBL/GenBank/DDBJ whole genome shotgun (WGS) entry which is preliminary data.</text>
</comment>
<keyword evidence="9" id="KW-0325">Glycoprotein</keyword>
<evidence type="ECO:0000256" key="6">
    <source>
        <dbReference type="ARBA" id="ARBA00023136"/>
    </source>
</evidence>
<dbReference type="Proteomes" id="UP001151287">
    <property type="component" value="Unassembled WGS sequence"/>
</dbReference>
<sequence length="474" mass="50707">MSIALRFFTALAVVLLLSFSAGAVGSAGTLAISFGTSTVCGISASTLPRTIFCMNMSESGSTSLYMPYPNASFNSLSAGTAFLCGLESSRRVFFCWSGNPVNGKRIYRGPSVLSDLVVGETQVCAVDRSGSEIRWWRKAGLFPSSVLGSFNSLTSGNNFTCAITANGTVYCWGPLGSAMQSSFSNHSMTNILAGSLHMCGLDSSGFVICQGSNTSGQSYAPPGLPYEFHRFALGVSHTCAIRQPNGTAVCWGGSKGAHLYTPLDDTAFEFLVAGGNLTCGLTTNNYSVLCWGSDRRNLSIQALPFLRILPGICVVGDSNECNCGTYPDSESLCAGTGVICQRCDYINSLAPTFPPLPSESKRISKRWKVEAIVGSLCFCFGACGIAYGMWIDFYKKNEQNHHQIMPAVAPAGESNADATIASCSESDGHEDGLHQPRPSPENSQVISFGRTRRIDMPRTLQLQHQRSVLSTFNY</sequence>
<keyword evidence="6 13" id="KW-0472">Membrane</keyword>
<accession>A0A9Q0C6D8</accession>
<evidence type="ECO:0000256" key="1">
    <source>
        <dbReference type="ARBA" id="ARBA00004479"/>
    </source>
</evidence>
<evidence type="ECO:0000256" key="12">
    <source>
        <dbReference type="SAM" id="MobiDB-lite"/>
    </source>
</evidence>
<evidence type="ECO:0000313" key="16">
    <source>
        <dbReference type="Proteomes" id="UP001151287"/>
    </source>
</evidence>
<keyword evidence="5 13" id="KW-1133">Transmembrane helix</keyword>
<dbReference type="Pfam" id="PF13540">
    <property type="entry name" value="RCC1_2"/>
    <property type="match status" value="1"/>
</dbReference>
<feature type="region of interest" description="Disordered" evidence="12">
    <location>
        <begin position="422"/>
        <end position="445"/>
    </location>
</feature>
<name>A0A9Q0C6D8_9POAL</name>
<dbReference type="SUPFAM" id="SSF50985">
    <property type="entry name" value="RCC1/BLIP-II"/>
    <property type="match status" value="1"/>
</dbReference>
<keyword evidence="4 14" id="KW-0732">Signal</keyword>
<keyword evidence="7" id="KW-1015">Disulfide bond</keyword>
<feature type="signal peptide" evidence="14">
    <location>
        <begin position="1"/>
        <end position="25"/>
    </location>
</feature>
<evidence type="ECO:0000256" key="4">
    <source>
        <dbReference type="ARBA" id="ARBA00022729"/>
    </source>
</evidence>
<keyword evidence="3 13" id="KW-0812">Transmembrane</keyword>
<comment type="subcellular location">
    <subcellularLocation>
        <location evidence="1">Membrane</location>
        <topology evidence="1">Single-pass type I membrane protein</topology>
    </subcellularLocation>
</comment>
<evidence type="ECO:0000256" key="7">
    <source>
        <dbReference type="ARBA" id="ARBA00023157"/>
    </source>
</evidence>
<evidence type="ECO:0000256" key="5">
    <source>
        <dbReference type="ARBA" id="ARBA00022989"/>
    </source>
</evidence>
<dbReference type="Gene3D" id="2.130.10.30">
    <property type="entry name" value="Regulator of chromosome condensation 1/beta-lactamase-inhibitor protein II"/>
    <property type="match status" value="2"/>
</dbReference>
<feature type="transmembrane region" description="Helical" evidence="13">
    <location>
        <begin position="371"/>
        <end position="390"/>
    </location>
</feature>
<feature type="chain" id="PRO_5040316478" description="non-specific serine/threonine protein kinase" evidence="14">
    <location>
        <begin position="26"/>
        <end position="474"/>
    </location>
</feature>
<keyword evidence="8" id="KW-0675">Receptor</keyword>
<dbReference type="AlphaFoldDB" id="A0A9Q0C6D8"/>
<dbReference type="GO" id="GO:0004674">
    <property type="term" value="F:protein serine/threonine kinase activity"/>
    <property type="evidence" value="ECO:0007669"/>
    <property type="project" value="UniProtKB-KW"/>
</dbReference>
<evidence type="ECO:0000256" key="11">
    <source>
        <dbReference type="ARBA" id="ARBA00048679"/>
    </source>
</evidence>
<evidence type="ECO:0000256" key="9">
    <source>
        <dbReference type="ARBA" id="ARBA00023180"/>
    </source>
</evidence>
<proteinExistence type="predicted"/>
<dbReference type="EMBL" id="JAMQYH010000005">
    <property type="protein sequence ID" value="KAJ1688072.1"/>
    <property type="molecule type" value="Genomic_DNA"/>
</dbReference>
<evidence type="ECO:0000256" key="13">
    <source>
        <dbReference type="SAM" id="Phobius"/>
    </source>
</evidence>
<dbReference type="PANTHER" id="PTHR47460">
    <property type="entry name" value="SERINE/THREONINE-PROTEIN KINASE-LIKE PROTEIN ACR4"/>
    <property type="match status" value="1"/>
</dbReference>
<dbReference type="OrthoDB" id="654121at2759"/>
<reference evidence="15" key="1">
    <citation type="journal article" date="2022" name="Cell">
        <title>Repeat-based holocentromeres influence genome architecture and karyotype evolution.</title>
        <authorList>
            <person name="Hofstatter P.G."/>
            <person name="Thangavel G."/>
            <person name="Lux T."/>
            <person name="Neumann P."/>
            <person name="Vondrak T."/>
            <person name="Novak P."/>
            <person name="Zhang M."/>
            <person name="Costa L."/>
            <person name="Castellani M."/>
            <person name="Scott A."/>
            <person name="Toegelov H."/>
            <person name="Fuchs J."/>
            <person name="Mata-Sucre Y."/>
            <person name="Dias Y."/>
            <person name="Vanzela A.L.L."/>
            <person name="Huettel B."/>
            <person name="Almeida C.C.S."/>
            <person name="Simkova H."/>
            <person name="Souza G."/>
            <person name="Pedrosa-Harand A."/>
            <person name="Macas J."/>
            <person name="Mayer K.F.X."/>
            <person name="Houben A."/>
            <person name="Marques A."/>
        </authorList>
    </citation>
    <scope>NUCLEOTIDE SEQUENCE</scope>
    <source>
        <strain evidence="15">RhyBre1mFocal</strain>
    </source>
</reference>
<organism evidence="15 16">
    <name type="scientific">Rhynchospora breviuscula</name>
    <dbReference type="NCBI Taxonomy" id="2022672"/>
    <lineage>
        <taxon>Eukaryota</taxon>
        <taxon>Viridiplantae</taxon>
        <taxon>Streptophyta</taxon>
        <taxon>Embryophyta</taxon>
        <taxon>Tracheophyta</taxon>
        <taxon>Spermatophyta</taxon>
        <taxon>Magnoliopsida</taxon>
        <taxon>Liliopsida</taxon>
        <taxon>Poales</taxon>
        <taxon>Cyperaceae</taxon>
        <taxon>Cyperoideae</taxon>
        <taxon>Rhynchosporeae</taxon>
        <taxon>Rhynchospora</taxon>
    </lineage>
</organism>
<evidence type="ECO:0000313" key="15">
    <source>
        <dbReference type="EMBL" id="KAJ1688072.1"/>
    </source>
</evidence>